<dbReference type="SMART" id="SM01092">
    <property type="entry name" value="CO_deh_flav_C"/>
    <property type="match status" value="1"/>
</dbReference>
<dbReference type="Proteomes" id="UP000037210">
    <property type="component" value="Unassembled WGS sequence"/>
</dbReference>
<evidence type="ECO:0000256" key="3">
    <source>
        <dbReference type="ARBA" id="ARBA00023002"/>
    </source>
</evidence>
<dbReference type="InterPro" id="IPR016166">
    <property type="entry name" value="FAD-bd_PCMH"/>
</dbReference>
<organism evidence="5 6">
    <name type="scientific">miscellaneous Crenarchaeota group-15 archaeon DG-45</name>
    <dbReference type="NCBI Taxonomy" id="1685127"/>
    <lineage>
        <taxon>Archaea</taxon>
        <taxon>Candidatus Bathyarchaeota</taxon>
        <taxon>MCG-15</taxon>
    </lineage>
</organism>
<comment type="caution">
    <text evidence="5">The sequence shown here is derived from an EMBL/GenBank/DDBJ whole genome shotgun (WGS) entry which is preliminary data.</text>
</comment>
<dbReference type="PATRIC" id="fig|1685127.3.peg.1353"/>
<protein>
    <recommendedName>
        <fullName evidence="4">FAD-binding PCMH-type domain-containing protein</fullName>
    </recommendedName>
</protein>
<dbReference type="PANTHER" id="PTHR42659">
    <property type="entry name" value="XANTHINE DEHYDROGENASE SUBUNIT C-RELATED"/>
    <property type="match status" value="1"/>
</dbReference>
<dbReference type="InterPro" id="IPR002346">
    <property type="entry name" value="Mopterin_DH_FAD-bd"/>
</dbReference>
<keyword evidence="1" id="KW-0285">Flavoprotein</keyword>
<dbReference type="InterPro" id="IPR005107">
    <property type="entry name" value="CO_DH_flav_C"/>
</dbReference>
<evidence type="ECO:0000313" key="5">
    <source>
        <dbReference type="EMBL" id="KON29976.1"/>
    </source>
</evidence>
<dbReference type="PROSITE" id="PS51387">
    <property type="entry name" value="FAD_PCMH"/>
    <property type="match status" value="1"/>
</dbReference>
<proteinExistence type="predicted"/>
<dbReference type="Gene3D" id="3.30.465.10">
    <property type="match status" value="1"/>
</dbReference>
<dbReference type="SUPFAM" id="SSF56176">
    <property type="entry name" value="FAD-binding/transporter-associated domain-like"/>
    <property type="match status" value="1"/>
</dbReference>
<name>A0A0M0BNU6_9ARCH</name>
<dbReference type="InterPro" id="IPR036683">
    <property type="entry name" value="CO_DH_flav_C_dom_sf"/>
</dbReference>
<dbReference type="Pfam" id="PF03450">
    <property type="entry name" value="CO_deh_flav_C"/>
    <property type="match status" value="1"/>
</dbReference>
<sequence length="292" mass="31616">MRPLPSFNLHRPKTLREALELLQSLEGARPIAGGTDLLILLRDGAIQAKHLVDLGQVGELRYIREADDVIHIGSMTKHSQLIRSELIAEKASVLRESAMSTGSIQTRNRGTVGGNLCNASPAADTAPPLLVLDAKAKISSMKDNRIIPLAVLFAGPKINSLSPDELLTEIAFRVPPANSGASFHKLGRRRSVTLAVVNAAAYLALEGDLCKEARVALGSVAPTPLRMTPVEERLEGRKLSKRLINEASSECRDLVDPVDDVRASAEYRRDMACVLTGRALTDAWKRARGNLP</sequence>
<dbReference type="InterPro" id="IPR051312">
    <property type="entry name" value="Diverse_Substr_Oxidored"/>
</dbReference>
<dbReference type="GO" id="GO:0016491">
    <property type="term" value="F:oxidoreductase activity"/>
    <property type="evidence" value="ECO:0007669"/>
    <property type="project" value="UniProtKB-KW"/>
</dbReference>
<accession>A0A0M0BNU6</accession>
<dbReference type="InterPro" id="IPR016169">
    <property type="entry name" value="FAD-bd_PCMH_sub2"/>
</dbReference>
<reference evidence="5 6" key="1">
    <citation type="submission" date="2015-06" db="EMBL/GenBank/DDBJ databases">
        <title>New insights into the roles of widespread benthic archaea in carbon and nitrogen cycling.</title>
        <authorList>
            <person name="Lazar C.S."/>
            <person name="Baker B.J."/>
            <person name="Seitz K.W."/>
            <person name="Hyde A.S."/>
            <person name="Dick G.J."/>
            <person name="Hinrichs K.-U."/>
            <person name="Teske A.P."/>
        </authorList>
    </citation>
    <scope>NUCLEOTIDE SEQUENCE [LARGE SCALE GENOMIC DNA]</scope>
    <source>
        <strain evidence="5">DG-45</strain>
    </source>
</reference>
<dbReference type="AlphaFoldDB" id="A0A0M0BNU6"/>
<evidence type="ECO:0000256" key="2">
    <source>
        <dbReference type="ARBA" id="ARBA00022827"/>
    </source>
</evidence>
<evidence type="ECO:0000256" key="1">
    <source>
        <dbReference type="ARBA" id="ARBA00022630"/>
    </source>
</evidence>
<dbReference type="Gene3D" id="3.30.390.50">
    <property type="entry name" value="CO dehydrogenase flavoprotein, C-terminal domain"/>
    <property type="match status" value="1"/>
</dbReference>
<evidence type="ECO:0000259" key="4">
    <source>
        <dbReference type="PROSITE" id="PS51387"/>
    </source>
</evidence>
<evidence type="ECO:0000313" key="6">
    <source>
        <dbReference type="Proteomes" id="UP000037210"/>
    </source>
</evidence>
<dbReference type="GO" id="GO:0071949">
    <property type="term" value="F:FAD binding"/>
    <property type="evidence" value="ECO:0007669"/>
    <property type="project" value="InterPro"/>
</dbReference>
<dbReference type="EMBL" id="LFWZ01000046">
    <property type="protein sequence ID" value="KON29976.1"/>
    <property type="molecule type" value="Genomic_DNA"/>
</dbReference>
<feature type="domain" description="FAD-binding PCMH-type" evidence="4">
    <location>
        <begin position="1"/>
        <end position="177"/>
    </location>
</feature>
<keyword evidence="2" id="KW-0274">FAD</keyword>
<dbReference type="PANTHER" id="PTHR42659:SF2">
    <property type="entry name" value="XANTHINE DEHYDROGENASE SUBUNIT C-RELATED"/>
    <property type="match status" value="1"/>
</dbReference>
<dbReference type="InterPro" id="IPR036318">
    <property type="entry name" value="FAD-bd_PCMH-like_sf"/>
</dbReference>
<dbReference type="FunFam" id="3.30.465.10:FF:000017">
    <property type="entry name" value="Xanthine dehydrogenase, FAD binding subunit"/>
    <property type="match status" value="1"/>
</dbReference>
<dbReference type="InterPro" id="IPR016167">
    <property type="entry name" value="FAD-bd_PCMH_sub1"/>
</dbReference>
<dbReference type="SUPFAM" id="SSF55447">
    <property type="entry name" value="CO dehydrogenase flavoprotein C-terminal domain-like"/>
    <property type="match status" value="1"/>
</dbReference>
<gene>
    <name evidence="5" type="ORF">AC482_05100</name>
</gene>
<dbReference type="Gene3D" id="3.30.43.10">
    <property type="entry name" value="Uridine Diphospho-n-acetylenolpyruvylglucosamine Reductase, domain 2"/>
    <property type="match status" value="1"/>
</dbReference>
<keyword evidence="3" id="KW-0560">Oxidoreductase</keyword>
<dbReference type="Pfam" id="PF00941">
    <property type="entry name" value="FAD_binding_5"/>
    <property type="match status" value="1"/>
</dbReference>